<organism evidence="3 4">
    <name type="scientific">Aquiflexum gelatinilyticum</name>
    <dbReference type="NCBI Taxonomy" id="2961943"/>
    <lineage>
        <taxon>Bacteria</taxon>
        <taxon>Pseudomonadati</taxon>
        <taxon>Bacteroidota</taxon>
        <taxon>Cytophagia</taxon>
        <taxon>Cytophagales</taxon>
        <taxon>Cyclobacteriaceae</taxon>
        <taxon>Aquiflexum</taxon>
    </lineage>
</organism>
<comment type="caution">
    <text evidence="3">The sequence shown here is derived from an EMBL/GenBank/DDBJ whole genome shotgun (WGS) entry which is preliminary data.</text>
</comment>
<keyword evidence="1" id="KW-0175">Coiled coil</keyword>
<evidence type="ECO:0000256" key="1">
    <source>
        <dbReference type="SAM" id="Coils"/>
    </source>
</evidence>
<evidence type="ECO:0000313" key="3">
    <source>
        <dbReference type="EMBL" id="MCR9014631.1"/>
    </source>
</evidence>
<accession>A0A9X2T076</accession>
<name>A0A9X2T076_9BACT</name>
<reference evidence="3" key="1">
    <citation type="submission" date="2022-08" db="EMBL/GenBank/DDBJ databases">
        <authorList>
            <person name="Zhang D."/>
        </authorList>
    </citation>
    <scope>NUCLEOTIDE SEQUENCE</scope>
    <source>
        <strain evidence="3">XJ19-11</strain>
    </source>
</reference>
<keyword evidence="2" id="KW-0812">Transmembrane</keyword>
<sequence>MDGLEIQPMMEGIISLLLTIITYHLSSISREMKQFKKDYSELRNTCNGLISEQVSIRTKLDGLMKKTKRKPELPD</sequence>
<dbReference type="Proteomes" id="UP001142175">
    <property type="component" value="Unassembled WGS sequence"/>
</dbReference>
<protein>
    <submittedName>
        <fullName evidence="3">Uncharacterized protein</fullName>
    </submittedName>
</protein>
<proteinExistence type="predicted"/>
<feature type="transmembrane region" description="Helical" evidence="2">
    <location>
        <begin position="6"/>
        <end position="26"/>
    </location>
</feature>
<keyword evidence="2" id="KW-0472">Membrane</keyword>
<gene>
    <name evidence="3" type="ORF">NU887_06250</name>
</gene>
<evidence type="ECO:0000313" key="4">
    <source>
        <dbReference type="Proteomes" id="UP001142175"/>
    </source>
</evidence>
<feature type="coiled-coil region" evidence="1">
    <location>
        <begin position="25"/>
        <end position="52"/>
    </location>
</feature>
<keyword evidence="2" id="KW-1133">Transmembrane helix</keyword>
<dbReference type="EMBL" id="JANSUY010000003">
    <property type="protein sequence ID" value="MCR9014631.1"/>
    <property type="molecule type" value="Genomic_DNA"/>
</dbReference>
<dbReference type="AlphaFoldDB" id="A0A9X2T076"/>
<keyword evidence="4" id="KW-1185">Reference proteome</keyword>
<dbReference type="RefSeq" id="WP_258422513.1">
    <property type="nucleotide sequence ID" value="NZ_JANSUY010000003.1"/>
</dbReference>
<evidence type="ECO:0000256" key="2">
    <source>
        <dbReference type="SAM" id="Phobius"/>
    </source>
</evidence>